<dbReference type="RefSeq" id="WP_252591600.1">
    <property type="nucleotide sequence ID" value="NZ_CP099489.1"/>
</dbReference>
<reference evidence="2" key="1">
    <citation type="submission" date="2022-06" db="EMBL/GenBank/DDBJ databases">
        <title>Ornithinimicrobium HY1793.</title>
        <authorList>
            <person name="Huang Y."/>
        </authorList>
    </citation>
    <scope>NUCLEOTIDE SEQUENCE</scope>
    <source>
        <strain evidence="2">HY1793</strain>
    </source>
</reference>
<feature type="transmembrane region" description="Helical" evidence="1">
    <location>
        <begin position="39"/>
        <end position="60"/>
    </location>
</feature>
<evidence type="ECO:0008006" key="4">
    <source>
        <dbReference type="Google" id="ProtNLM"/>
    </source>
</evidence>
<feature type="transmembrane region" description="Helical" evidence="1">
    <location>
        <begin position="102"/>
        <end position="121"/>
    </location>
</feature>
<keyword evidence="3" id="KW-1185">Reference proteome</keyword>
<organism evidence="2 3">
    <name type="scientific">Ornithinimicrobium faecis</name>
    <dbReference type="NCBI Taxonomy" id="2934158"/>
    <lineage>
        <taxon>Bacteria</taxon>
        <taxon>Bacillati</taxon>
        <taxon>Actinomycetota</taxon>
        <taxon>Actinomycetes</taxon>
        <taxon>Micrococcales</taxon>
        <taxon>Ornithinimicrobiaceae</taxon>
        <taxon>Ornithinimicrobium</taxon>
    </lineage>
</organism>
<name>A0ABY4YPV4_9MICO</name>
<gene>
    <name evidence="2" type="ORF">NF556_14385</name>
</gene>
<sequence length="122" mass="12538">MDFIYNLFVVTHMLGLAALVGGYLVAATRSAEGLVPNTVMVWGARLQLLTGLILTGLASGALDDMDVNNTKIAVKLVVALAVTALTEIAAARARKGKPVAAGMVHGAGALAIVNVLVASLWK</sequence>
<feature type="transmembrane region" description="Helical" evidence="1">
    <location>
        <begin position="6"/>
        <end position="27"/>
    </location>
</feature>
<dbReference type="Proteomes" id="UP001056455">
    <property type="component" value="Chromosome"/>
</dbReference>
<keyword evidence="1" id="KW-0812">Transmembrane</keyword>
<keyword evidence="1" id="KW-1133">Transmembrane helix</keyword>
<dbReference type="EMBL" id="CP099489">
    <property type="protein sequence ID" value="USQ78805.1"/>
    <property type="molecule type" value="Genomic_DNA"/>
</dbReference>
<protein>
    <recommendedName>
        <fullName evidence="4">Integral membrane protein</fullName>
    </recommendedName>
</protein>
<evidence type="ECO:0000313" key="2">
    <source>
        <dbReference type="EMBL" id="USQ78805.1"/>
    </source>
</evidence>
<proteinExistence type="predicted"/>
<evidence type="ECO:0000256" key="1">
    <source>
        <dbReference type="SAM" id="Phobius"/>
    </source>
</evidence>
<accession>A0ABY4YPV4</accession>
<feature type="transmembrane region" description="Helical" evidence="1">
    <location>
        <begin position="72"/>
        <end position="90"/>
    </location>
</feature>
<evidence type="ECO:0000313" key="3">
    <source>
        <dbReference type="Proteomes" id="UP001056455"/>
    </source>
</evidence>
<keyword evidence="1" id="KW-0472">Membrane</keyword>